<comment type="caution">
    <text evidence="2">The sequence shown here is derived from an EMBL/GenBank/DDBJ whole genome shotgun (WGS) entry which is preliminary data.</text>
</comment>
<dbReference type="InterPro" id="IPR016187">
    <property type="entry name" value="CTDL_fold"/>
</dbReference>
<dbReference type="EMBL" id="LUCM01009278">
    <property type="protein sequence ID" value="KAA0187224.1"/>
    <property type="molecule type" value="Genomic_DNA"/>
</dbReference>
<evidence type="ECO:0008006" key="4">
    <source>
        <dbReference type="Google" id="ProtNLM"/>
    </source>
</evidence>
<feature type="non-terminal residue" evidence="2">
    <location>
        <position position="1"/>
    </location>
</feature>
<dbReference type="SUPFAM" id="SSF56436">
    <property type="entry name" value="C-type lectin-like"/>
    <property type="match status" value="1"/>
</dbReference>
<evidence type="ECO:0000313" key="3">
    <source>
        <dbReference type="Proteomes" id="UP000728185"/>
    </source>
</evidence>
<keyword evidence="1" id="KW-0812">Transmembrane</keyword>
<evidence type="ECO:0000313" key="2">
    <source>
        <dbReference type="EMBL" id="KAA0187224.1"/>
    </source>
</evidence>
<sequence length="295" mass="33470">YLNLVFASYFRTIYVSELDESITNLWFYAILLAMTIFVLFVIRAVIKVGSTCNQVCNAPFVEVGCGKCFLYGGTAPNIRRAHTACHFSAEIHGAYAILISTDLESAIQVLPTTTDNKTRYVWTGINDLLLERNQSRVGWRAVNADLKDVVVQIPDDKWLPGEPTSGDTLMLQTDGKSYKLHTSELFPMQYDGHVVCQLVSDATVKRHTESSRMTQFSKTYPVSVTEFFGDNKDHFWKMSVAKSLGECALTCKKMLICRAIYFHPDDYDCIQTVYVDSRLARSLQKTGWIRFGRIF</sequence>
<evidence type="ECO:0000256" key="1">
    <source>
        <dbReference type="SAM" id="Phobius"/>
    </source>
</evidence>
<dbReference type="AlphaFoldDB" id="A0A8E0RPU7"/>
<protein>
    <recommendedName>
        <fullName evidence="4">Apple domain-containing protein</fullName>
    </recommendedName>
</protein>
<reference evidence="2" key="1">
    <citation type="submission" date="2019-05" db="EMBL/GenBank/DDBJ databases">
        <title>Annotation for the trematode Fasciolopsis buski.</title>
        <authorList>
            <person name="Choi Y.-J."/>
        </authorList>
    </citation>
    <scope>NUCLEOTIDE SEQUENCE</scope>
    <source>
        <strain evidence="2">HT</strain>
        <tissue evidence="2">Whole worm</tissue>
    </source>
</reference>
<accession>A0A8E0RPU7</accession>
<name>A0A8E0RPU7_9TREM</name>
<dbReference type="OrthoDB" id="6240472at2759"/>
<proteinExistence type="predicted"/>
<gene>
    <name evidence="2" type="ORF">FBUS_05590</name>
</gene>
<organism evidence="2 3">
    <name type="scientific">Fasciolopsis buskii</name>
    <dbReference type="NCBI Taxonomy" id="27845"/>
    <lineage>
        <taxon>Eukaryota</taxon>
        <taxon>Metazoa</taxon>
        <taxon>Spiralia</taxon>
        <taxon>Lophotrochozoa</taxon>
        <taxon>Platyhelminthes</taxon>
        <taxon>Trematoda</taxon>
        <taxon>Digenea</taxon>
        <taxon>Plagiorchiida</taxon>
        <taxon>Echinostomata</taxon>
        <taxon>Echinostomatoidea</taxon>
        <taxon>Fasciolidae</taxon>
        <taxon>Fasciolopsis</taxon>
    </lineage>
</organism>
<keyword evidence="1" id="KW-0472">Membrane</keyword>
<keyword evidence="1" id="KW-1133">Transmembrane helix</keyword>
<feature type="transmembrane region" description="Helical" evidence="1">
    <location>
        <begin position="25"/>
        <end position="46"/>
    </location>
</feature>
<keyword evidence="3" id="KW-1185">Reference proteome</keyword>
<dbReference type="Proteomes" id="UP000728185">
    <property type="component" value="Unassembled WGS sequence"/>
</dbReference>